<dbReference type="AlphaFoldDB" id="A0A135V597"/>
<evidence type="ECO:0000313" key="2">
    <source>
        <dbReference type="Proteomes" id="UP000070121"/>
    </source>
</evidence>
<dbReference type="EMBL" id="JFFI01000430">
    <property type="protein sequence ID" value="KXH67707.1"/>
    <property type="molecule type" value="Genomic_DNA"/>
</dbReference>
<gene>
    <name evidence="1" type="ORF">CSAL01_07543</name>
</gene>
<proteinExistence type="predicted"/>
<comment type="caution">
    <text evidence="1">The sequence shown here is derived from an EMBL/GenBank/DDBJ whole genome shotgun (WGS) entry which is preliminary data.</text>
</comment>
<name>A0A135V597_9PEZI</name>
<sequence length="125" mass="14235">MAPGSSKKPVLRRGRTPRRPKAYFEFSIGRNLAGDDYATGAEVSRDAWDVAAAGLRQRSFYCPRDRGERLYGNGSRQKCEFPKEYSEFEWTGYEGGVTLFHNVVAARFRLFFDGEEMTQFATGEE</sequence>
<evidence type="ECO:0000313" key="1">
    <source>
        <dbReference type="EMBL" id="KXH67707.1"/>
    </source>
</evidence>
<protein>
    <submittedName>
        <fullName evidence="1">Uncharacterized protein</fullName>
    </submittedName>
</protein>
<accession>A0A135V597</accession>
<reference evidence="1 2" key="1">
    <citation type="submission" date="2014-02" db="EMBL/GenBank/DDBJ databases">
        <title>The genome sequence of Colletotrichum salicis CBS 607.94.</title>
        <authorList>
            <person name="Baroncelli R."/>
            <person name="Thon M.R."/>
        </authorList>
    </citation>
    <scope>NUCLEOTIDE SEQUENCE [LARGE SCALE GENOMIC DNA]</scope>
    <source>
        <strain evidence="1 2">CBS 607.94</strain>
    </source>
</reference>
<dbReference type="Proteomes" id="UP000070121">
    <property type="component" value="Unassembled WGS sequence"/>
</dbReference>
<organism evidence="1 2">
    <name type="scientific">Colletotrichum salicis</name>
    <dbReference type="NCBI Taxonomy" id="1209931"/>
    <lineage>
        <taxon>Eukaryota</taxon>
        <taxon>Fungi</taxon>
        <taxon>Dikarya</taxon>
        <taxon>Ascomycota</taxon>
        <taxon>Pezizomycotina</taxon>
        <taxon>Sordariomycetes</taxon>
        <taxon>Hypocreomycetidae</taxon>
        <taxon>Glomerellales</taxon>
        <taxon>Glomerellaceae</taxon>
        <taxon>Colletotrichum</taxon>
        <taxon>Colletotrichum acutatum species complex</taxon>
    </lineage>
</organism>
<keyword evidence="2" id="KW-1185">Reference proteome</keyword>